<reference evidence="3 4" key="1">
    <citation type="submission" date="2016-10" db="EMBL/GenBank/DDBJ databases">
        <authorList>
            <person name="de Groot N.N."/>
        </authorList>
    </citation>
    <scope>NUCLEOTIDE SEQUENCE [LARGE SCALE GENOMIC DNA]</scope>
    <source>
        <strain evidence="3 4">DSM 22274</strain>
    </source>
</reference>
<evidence type="ECO:0000313" key="4">
    <source>
        <dbReference type="Proteomes" id="UP000182725"/>
    </source>
</evidence>
<feature type="region of interest" description="Disordered" evidence="1">
    <location>
        <begin position="1"/>
        <end position="35"/>
    </location>
</feature>
<evidence type="ECO:0000256" key="2">
    <source>
        <dbReference type="SAM" id="Phobius"/>
    </source>
</evidence>
<feature type="region of interest" description="Disordered" evidence="1">
    <location>
        <begin position="223"/>
        <end position="254"/>
    </location>
</feature>
<dbReference type="EMBL" id="FNTV01000001">
    <property type="protein sequence ID" value="SEE58335.1"/>
    <property type="molecule type" value="Genomic_DNA"/>
</dbReference>
<sequence>MTAAQHTGAPPLTRRGHSRSAIRSEHRVEASSQRSQAGTQLSSLYTSLALLGIAALAGAATSSLIPGLGGETAGSGDPLRTGIDASAIWGWTAGGTSAVYCLAALAYGFVSFRKGALPRVSALRLVVALAAGVHLIGLLEGLWRSPESGRTFDGTLASLLILELSVIAVLGWVRNVELRNLPSKKARREPSAMAVVGSLFAASVLVAAITTAGMAASTAGDLAVPHSGHSQTGTENGPNVPSNIEQLKNQGHHH</sequence>
<feature type="compositionally biased region" description="Polar residues" evidence="1">
    <location>
        <begin position="228"/>
        <end position="254"/>
    </location>
</feature>
<feature type="transmembrane region" description="Helical" evidence="2">
    <location>
        <begin position="88"/>
        <end position="110"/>
    </location>
</feature>
<dbReference type="RefSeq" id="WP_074711401.1">
    <property type="nucleotide sequence ID" value="NZ_FNTV01000001.1"/>
</dbReference>
<proteinExistence type="predicted"/>
<organism evidence="3 4">
    <name type="scientific">Arthrobacter alpinus</name>
    <dbReference type="NCBI Taxonomy" id="656366"/>
    <lineage>
        <taxon>Bacteria</taxon>
        <taxon>Bacillati</taxon>
        <taxon>Actinomycetota</taxon>
        <taxon>Actinomycetes</taxon>
        <taxon>Micrococcales</taxon>
        <taxon>Micrococcaceae</taxon>
        <taxon>Arthrobacter</taxon>
    </lineage>
</organism>
<dbReference type="AlphaFoldDB" id="A0A1H5K0R2"/>
<feature type="transmembrane region" description="Helical" evidence="2">
    <location>
        <begin position="155"/>
        <end position="173"/>
    </location>
</feature>
<accession>A0A1H5K0R2</accession>
<feature type="transmembrane region" description="Helical" evidence="2">
    <location>
        <begin position="122"/>
        <end position="143"/>
    </location>
</feature>
<evidence type="ECO:0000313" key="3">
    <source>
        <dbReference type="EMBL" id="SEE58335.1"/>
    </source>
</evidence>
<name>A0A1H5K0R2_9MICC</name>
<keyword evidence="2" id="KW-0472">Membrane</keyword>
<feature type="transmembrane region" description="Helical" evidence="2">
    <location>
        <begin position="194"/>
        <end position="216"/>
    </location>
</feature>
<keyword evidence="2" id="KW-1133">Transmembrane helix</keyword>
<keyword evidence="2" id="KW-0812">Transmembrane</keyword>
<gene>
    <name evidence="3" type="ORF">SAMN04489740_1827</name>
</gene>
<feature type="transmembrane region" description="Helical" evidence="2">
    <location>
        <begin position="44"/>
        <end position="68"/>
    </location>
</feature>
<evidence type="ECO:0000256" key="1">
    <source>
        <dbReference type="SAM" id="MobiDB-lite"/>
    </source>
</evidence>
<dbReference type="Proteomes" id="UP000182725">
    <property type="component" value="Unassembled WGS sequence"/>
</dbReference>
<protein>
    <submittedName>
        <fullName evidence="3">Uncharacterized protein</fullName>
    </submittedName>
</protein>